<evidence type="ECO:0000256" key="1">
    <source>
        <dbReference type="SAM" id="Phobius"/>
    </source>
</evidence>
<feature type="transmembrane region" description="Helical" evidence="1">
    <location>
        <begin position="55"/>
        <end position="77"/>
    </location>
</feature>
<name>A0AAV7VLP1_PLEWA</name>
<feature type="transmembrane region" description="Helical" evidence="1">
    <location>
        <begin position="17"/>
        <end position="43"/>
    </location>
</feature>
<evidence type="ECO:0000313" key="2">
    <source>
        <dbReference type="EMBL" id="KAJ1202207.1"/>
    </source>
</evidence>
<dbReference type="Proteomes" id="UP001066276">
    <property type="component" value="Chromosome 2_1"/>
</dbReference>
<reference evidence="2" key="1">
    <citation type="journal article" date="2022" name="bioRxiv">
        <title>Sequencing and chromosome-scale assembly of the giantPleurodeles waltlgenome.</title>
        <authorList>
            <person name="Brown T."/>
            <person name="Elewa A."/>
            <person name="Iarovenko S."/>
            <person name="Subramanian E."/>
            <person name="Araus A.J."/>
            <person name="Petzold A."/>
            <person name="Susuki M."/>
            <person name="Suzuki K.-i.T."/>
            <person name="Hayashi T."/>
            <person name="Toyoda A."/>
            <person name="Oliveira C."/>
            <person name="Osipova E."/>
            <person name="Leigh N.D."/>
            <person name="Simon A."/>
            <person name="Yun M.H."/>
        </authorList>
    </citation>
    <scope>NUCLEOTIDE SEQUENCE</scope>
    <source>
        <strain evidence="2">20211129_DDA</strain>
        <tissue evidence="2">Liver</tissue>
    </source>
</reference>
<proteinExistence type="predicted"/>
<organism evidence="2 3">
    <name type="scientific">Pleurodeles waltl</name>
    <name type="common">Iberian ribbed newt</name>
    <dbReference type="NCBI Taxonomy" id="8319"/>
    <lineage>
        <taxon>Eukaryota</taxon>
        <taxon>Metazoa</taxon>
        <taxon>Chordata</taxon>
        <taxon>Craniata</taxon>
        <taxon>Vertebrata</taxon>
        <taxon>Euteleostomi</taxon>
        <taxon>Amphibia</taxon>
        <taxon>Batrachia</taxon>
        <taxon>Caudata</taxon>
        <taxon>Salamandroidea</taxon>
        <taxon>Salamandridae</taxon>
        <taxon>Pleurodelinae</taxon>
        <taxon>Pleurodeles</taxon>
    </lineage>
</organism>
<sequence length="143" mass="14016">MVGGQGYVIVPALGPLLFLPAGAGSLVFLAAVAGSLVFLAAAVTGSLGFQAAAGAGPLVFLAAAVAGPFVFLAAAWAGPLVIPAALAASSPLRLPGAGSFTLRTCALDYFPPQVGVVTTGPVDWVAEVLGWVLPTLARCAGWG</sequence>
<keyword evidence="3" id="KW-1185">Reference proteome</keyword>
<keyword evidence="1" id="KW-0472">Membrane</keyword>
<protein>
    <submittedName>
        <fullName evidence="2">Uncharacterized protein</fullName>
    </submittedName>
</protein>
<comment type="caution">
    <text evidence="2">The sequence shown here is derived from an EMBL/GenBank/DDBJ whole genome shotgun (WGS) entry which is preliminary data.</text>
</comment>
<dbReference type="AlphaFoldDB" id="A0AAV7VLP1"/>
<accession>A0AAV7VLP1</accession>
<dbReference type="EMBL" id="JANPWB010000003">
    <property type="protein sequence ID" value="KAJ1202207.1"/>
    <property type="molecule type" value="Genomic_DNA"/>
</dbReference>
<keyword evidence="1" id="KW-0812">Transmembrane</keyword>
<evidence type="ECO:0000313" key="3">
    <source>
        <dbReference type="Proteomes" id="UP001066276"/>
    </source>
</evidence>
<gene>
    <name evidence="2" type="ORF">NDU88_006008</name>
</gene>
<keyword evidence="1" id="KW-1133">Transmembrane helix</keyword>